<name>A0A8X6YEN8_9ARAC</name>
<accession>A0A8X6YEN8</accession>
<organism evidence="1 2">
    <name type="scientific">Trichonephila inaurata madagascariensis</name>
    <dbReference type="NCBI Taxonomy" id="2747483"/>
    <lineage>
        <taxon>Eukaryota</taxon>
        <taxon>Metazoa</taxon>
        <taxon>Ecdysozoa</taxon>
        <taxon>Arthropoda</taxon>
        <taxon>Chelicerata</taxon>
        <taxon>Arachnida</taxon>
        <taxon>Araneae</taxon>
        <taxon>Araneomorphae</taxon>
        <taxon>Entelegynae</taxon>
        <taxon>Araneoidea</taxon>
        <taxon>Nephilidae</taxon>
        <taxon>Trichonephila</taxon>
        <taxon>Trichonephila inaurata</taxon>
    </lineage>
</organism>
<protein>
    <submittedName>
        <fullName evidence="1">Uncharacterized protein</fullName>
    </submittedName>
</protein>
<evidence type="ECO:0000313" key="2">
    <source>
        <dbReference type="Proteomes" id="UP000886998"/>
    </source>
</evidence>
<reference evidence="1" key="1">
    <citation type="submission" date="2020-08" db="EMBL/GenBank/DDBJ databases">
        <title>Multicomponent nature underlies the extraordinary mechanical properties of spider dragline silk.</title>
        <authorList>
            <person name="Kono N."/>
            <person name="Nakamura H."/>
            <person name="Mori M."/>
            <person name="Yoshida Y."/>
            <person name="Ohtoshi R."/>
            <person name="Malay A.D."/>
            <person name="Moran D.A.P."/>
            <person name="Tomita M."/>
            <person name="Numata K."/>
            <person name="Arakawa K."/>
        </authorList>
    </citation>
    <scope>NUCLEOTIDE SEQUENCE</scope>
</reference>
<evidence type="ECO:0000313" key="1">
    <source>
        <dbReference type="EMBL" id="GFY68219.1"/>
    </source>
</evidence>
<dbReference type="AlphaFoldDB" id="A0A8X6YEN8"/>
<gene>
    <name evidence="1" type="ORF">TNIN_413581</name>
</gene>
<keyword evidence="2" id="KW-1185">Reference proteome</keyword>
<dbReference type="Proteomes" id="UP000886998">
    <property type="component" value="Unassembled WGS sequence"/>
</dbReference>
<sequence>MPHSDFIGPLASKTKNYNQLFTVVEALTKFGCSSKDYITLRCIAEAEITSRLQKLFVILLKLSTKWYKFLTYGHTIVESKQNPWAEVQKNTSFELLTDSKERKSRGHESS</sequence>
<proteinExistence type="predicted"/>
<comment type="caution">
    <text evidence="1">The sequence shown here is derived from an EMBL/GenBank/DDBJ whole genome shotgun (WGS) entry which is preliminary data.</text>
</comment>
<dbReference type="EMBL" id="BMAV01016927">
    <property type="protein sequence ID" value="GFY68219.1"/>
    <property type="molecule type" value="Genomic_DNA"/>
</dbReference>